<dbReference type="InterPro" id="IPR018712">
    <property type="entry name" value="Tle1-like_cat"/>
</dbReference>
<dbReference type="AlphaFoldDB" id="A0AAJ0ABT8"/>
<dbReference type="SUPFAM" id="SSF53474">
    <property type="entry name" value="alpha/beta-Hydrolases"/>
    <property type="match status" value="1"/>
</dbReference>
<dbReference type="PANTHER" id="PTHR33840:SF1">
    <property type="entry name" value="TLE1 PHOSPHOLIPASE DOMAIN-CONTAINING PROTEIN"/>
    <property type="match status" value="1"/>
</dbReference>
<comment type="caution">
    <text evidence="2">The sequence shown here is derived from an EMBL/GenBank/DDBJ whole genome shotgun (WGS) entry which is preliminary data.</text>
</comment>
<organism evidence="2 3">
    <name type="scientific">Colletotrichum godetiae</name>
    <dbReference type="NCBI Taxonomy" id="1209918"/>
    <lineage>
        <taxon>Eukaryota</taxon>
        <taxon>Fungi</taxon>
        <taxon>Dikarya</taxon>
        <taxon>Ascomycota</taxon>
        <taxon>Pezizomycotina</taxon>
        <taxon>Sordariomycetes</taxon>
        <taxon>Hypocreomycetidae</taxon>
        <taxon>Glomerellales</taxon>
        <taxon>Glomerellaceae</taxon>
        <taxon>Colletotrichum</taxon>
        <taxon>Colletotrichum acutatum species complex</taxon>
    </lineage>
</organism>
<keyword evidence="3" id="KW-1185">Reference proteome</keyword>
<evidence type="ECO:0000313" key="2">
    <source>
        <dbReference type="EMBL" id="KAK1658105.1"/>
    </source>
</evidence>
<feature type="domain" description="T6SS Phospholipase effector Tle1-like catalytic" evidence="1">
    <location>
        <begin position="59"/>
        <end position="312"/>
    </location>
</feature>
<gene>
    <name evidence="2" type="ORF">BDP55DRAFT_708398</name>
</gene>
<dbReference type="RefSeq" id="XP_060422869.1">
    <property type="nucleotide sequence ID" value="XM_060578101.1"/>
</dbReference>
<dbReference type="GeneID" id="85462627"/>
<accession>A0AAJ0ABT8</accession>
<sequence length="477" mass="52772">MYTSMPALILPGSFIPSNVFTVQTEHNILASRAFNKFAGVAEADIRLPQDLSCGCMHCFVVCCDGTWMDSLGSKSAEPQSNGTHQIIMYHPGVGSSDSAVDKFTGGLFGVGLDQAIREVYNTICTSYVDGDDIILIGSSHGAFTARSVADIIAAVALLMPMGLDHFYAMFEDHENELDSIRDPSLFLDPEVLPYDGEKGYEKWLAKVCHTKYMYLFLRHANGVHEINIKAVGVWDTVGAIGITPAPFSNTQVSRRVKNAFHALSLDESQYTFRHALWENLKGNKTNLWQVWFPGIHAGGRGRWHGQQIDTVTLASSSIHRDEAECDGKDRHLAGSAEELWKTARTTIRHPGAFMPLLNTNERIHSLALDDDGIWDCKPLTRADDGSGLWKLERGSGLNASEADSVKDGKTRELDIDAEGGVSKPYPVEKEDGQWKWVQASKQLNAFPQTSILPKEPLTGYWERKLFALTAGNPDVWR</sequence>
<dbReference type="PANTHER" id="PTHR33840">
    <property type="match status" value="1"/>
</dbReference>
<proteinExistence type="predicted"/>
<dbReference type="Proteomes" id="UP001224890">
    <property type="component" value="Unassembled WGS sequence"/>
</dbReference>
<dbReference type="EMBL" id="JAHMHR010000078">
    <property type="protein sequence ID" value="KAK1658105.1"/>
    <property type="molecule type" value="Genomic_DNA"/>
</dbReference>
<name>A0AAJ0ABT8_9PEZI</name>
<dbReference type="InterPro" id="IPR029058">
    <property type="entry name" value="AB_hydrolase_fold"/>
</dbReference>
<protein>
    <recommendedName>
        <fullName evidence="1">T6SS Phospholipase effector Tle1-like catalytic domain-containing protein</fullName>
    </recommendedName>
</protein>
<evidence type="ECO:0000259" key="1">
    <source>
        <dbReference type="Pfam" id="PF09994"/>
    </source>
</evidence>
<dbReference type="Pfam" id="PF09994">
    <property type="entry name" value="T6SS_Tle1-like_cat"/>
    <property type="match status" value="1"/>
</dbReference>
<reference evidence="2" key="1">
    <citation type="submission" date="2021-06" db="EMBL/GenBank/DDBJ databases">
        <title>Comparative genomics, transcriptomics and evolutionary studies reveal genomic signatures of adaptation to plant cell wall in hemibiotrophic fungi.</title>
        <authorList>
            <consortium name="DOE Joint Genome Institute"/>
            <person name="Baroncelli R."/>
            <person name="Diaz J.F."/>
            <person name="Benocci T."/>
            <person name="Peng M."/>
            <person name="Battaglia E."/>
            <person name="Haridas S."/>
            <person name="Andreopoulos W."/>
            <person name="Labutti K."/>
            <person name="Pangilinan J."/>
            <person name="Floch G.L."/>
            <person name="Makela M.R."/>
            <person name="Henrissat B."/>
            <person name="Grigoriev I.V."/>
            <person name="Crouch J.A."/>
            <person name="De Vries R.P."/>
            <person name="Sukno S.A."/>
            <person name="Thon M.R."/>
        </authorList>
    </citation>
    <scope>NUCLEOTIDE SEQUENCE</scope>
    <source>
        <strain evidence="2">CBS 193.32</strain>
    </source>
</reference>
<evidence type="ECO:0000313" key="3">
    <source>
        <dbReference type="Proteomes" id="UP001224890"/>
    </source>
</evidence>